<dbReference type="Pfam" id="PF13738">
    <property type="entry name" value="Pyr_redox_3"/>
    <property type="match status" value="1"/>
</dbReference>
<dbReference type="SUPFAM" id="SSF51905">
    <property type="entry name" value="FAD/NAD(P)-binding domain"/>
    <property type="match status" value="2"/>
</dbReference>
<organism evidence="2 3">
    <name type="scientific">Acrocarpospora macrocephala</name>
    <dbReference type="NCBI Taxonomy" id="150177"/>
    <lineage>
        <taxon>Bacteria</taxon>
        <taxon>Bacillati</taxon>
        <taxon>Actinomycetota</taxon>
        <taxon>Actinomycetes</taxon>
        <taxon>Streptosporangiales</taxon>
        <taxon>Streptosporangiaceae</taxon>
        <taxon>Acrocarpospora</taxon>
    </lineage>
</organism>
<accession>A0A5M3X5Z2</accession>
<dbReference type="AlphaFoldDB" id="A0A5M3X5Z2"/>
<dbReference type="InterPro" id="IPR036188">
    <property type="entry name" value="FAD/NAD-bd_sf"/>
</dbReference>
<dbReference type="OrthoDB" id="9808049at2"/>
<keyword evidence="1" id="KW-0560">Oxidoreductase</keyword>
<sequence length="579" mass="62861">MSDSQNPSSVVEGWLGRFATALAHPADQAVSGLFLPIGWWRDLAGVTWDLRSSHGSDAIDESAQRLGGVALSNLRVDDSAPMGTADFAGSPLVSAFFTGETPDRVIRGHVRLVRSGDGWRAWTLVTQIHGLPGVTESAGRDRPMGIEHGEVPQRVPWTRRSAESSFDDADPEVVIIGAGQAGLSLAARFKAFGVTALVVERHDRIGDNWRKRYPSLTLHDPVWVNRLPYLDYPATWPVFMPKEKFGDWLEMYARALDLNVWTGVTDTTVTRRATGRWEVRLTRPGAEVRTLRPRHVVLAVGLNGKPRLPAFPGRDAYSGVLVHSDAFTGGREWAGRNAVVVGAGTSAHDIAHDLCEHGATVTLVQRSSTVVVTSDTFMTGMAGLYDESGPAVDDADLLTAFPWNLLLELQEQNMKTWQERDAPIIDALAATAYRSDYGPSGRGPMEKYLAGTNGYYIDVGALRLIADGKIAVRQGVGIARLGERSVIFDDGTELPADVVVAATGYEELLEASRSIIGDLADEVTAVHRLDADGELAAVWRPSGVDGLWFMVGNIQMARFYSRVLALQIAARSLGIADRS</sequence>
<dbReference type="RefSeq" id="WP_155361099.1">
    <property type="nucleotide sequence ID" value="NZ_BAAAHL010000043.1"/>
</dbReference>
<dbReference type="EMBL" id="BLAE01000089">
    <property type="protein sequence ID" value="GES16022.1"/>
    <property type="molecule type" value="Genomic_DNA"/>
</dbReference>
<evidence type="ECO:0000313" key="2">
    <source>
        <dbReference type="EMBL" id="GES16022.1"/>
    </source>
</evidence>
<dbReference type="Proteomes" id="UP000331127">
    <property type="component" value="Unassembled WGS sequence"/>
</dbReference>
<evidence type="ECO:0000256" key="1">
    <source>
        <dbReference type="ARBA" id="ARBA00023002"/>
    </source>
</evidence>
<dbReference type="GO" id="GO:0004497">
    <property type="term" value="F:monooxygenase activity"/>
    <property type="evidence" value="ECO:0007669"/>
    <property type="project" value="TreeGrafter"/>
</dbReference>
<dbReference type="Gene3D" id="3.50.50.60">
    <property type="entry name" value="FAD/NAD(P)-binding domain"/>
    <property type="match status" value="1"/>
</dbReference>
<comment type="caution">
    <text evidence="2">The sequence shown here is derived from an EMBL/GenBank/DDBJ whole genome shotgun (WGS) entry which is preliminary data.</text>
</comment>
<dbReference type="PRINTS" id="PR00411">
    <property type="entry name" value="PNDRDTASEI"/>
</dbReference>
<protein>
    <submittedName>
        <fullName evidence="2">FAD-dependent oxidoreductase</fullName>
    </submittedName>
</protein>
<dbReference type="InterPro" id="IPR050982">
    <property type="entry name" value="Auxin_biosynth/cation_transpt"/>
</dbReference>
<proteinExistence type="predicted"/>
<reference evidence="2 3" key="1">
    <citation type="submission" date="2019-10" db="EMBL/GenBank/DDBJ databases">
        <title>Whole genome shotgun sequence of Acrocarpospora macrocephala NBRC 16266.</title>
        <authorList>
            <person name="Ichikawa N."/>
            <person name="Kimura A."/>
            <person name="Kitahashi Y."/>
            <person name="Komaki H."/>
            <person name="Oguchi A."/>
        </authorList>
    </citation>
    <scope>NUCLEOTIDE SEQUENCE [LARGE SCALE GENOMIC DNA]</scope>
    <source>
        <strain evidence="2 3">NBRC 16266</strain>
    </source>
</reference>
<dbReference type="GO" id="GO:0050660">
    <property type="term" value="F:flavin adenine dinucleotide binding"/>
    <property type="evidence" value="ECO:0007669"/>
    <property type="project" value="TreeGrafter"/>
</dbReference>
<dbReference type="PANTHER" id="PTHR43539:SF68">
    <property type="entry name" value="FLAVIN-BINDING MONOOXYGENASE-LIKE PROTEIN (AFU_ORTHOLOGUE AFUA_4G09220)"/>
    <property type="match status" value="1"/>
</dbReference>
<keyword evidence="3" id="KW-1185">Reference proteome</keyword>
<gene>
    <name evidence="2" type="ORF">Amac_096200</name>
</gene>
<dbReference type="PANTHER" id="PTHR43539">
    <property type="entry name" value="FLAVIN-BINDING MONOOXYGENASE-LIKE PROTEIN (AFU_ORTHOLOGUE AFUA_4G09220)"/>
    <property type="match status" value="1"/>
</dbReference>
<name>A0A5M3X5Z2_9ACTN</name>
<evidence type="ECO:0000313" key="3">
    <source>
        <dbReference type="Proteomes" id="UP000331127"/>
    </source>
</evidence>